<feature type="transmembrane region" description="Helical" evidence="2">
    <location>
        <begin position="88"/>
        <end position="106"/>
    </location>
</feature>
<feature type="transmembrane region" description="Helical" evidence="2">
    <location>
        <begin position="197"/>
        <end position="218"/>
    </location>
</feature>
<feature type="transmembrane region" description="Helical" evidence="2">
    <location>
        <begin position="230"/>
        <end position="250"/>
    </location>
</feature>
<keyword evidence="2" id="KW-1133">Transmembrane helix</keyword>
<name>A0ABP0PBX4_9DINO</name>
<evidence type="ECO:0000313" key="4">
    <source>
        <dbReference type="Proteomes" id="UP001642484"/>
    </source>
</evidence>
<feature type="compositionally biased region" description="Low complexity" evidence="1">
    <location>
        <begin position="279"/>
        <end position="289"/>
    </location>
</feature>
<feature type="transmembrane region" description="Helical" evidence="2">
    <location>
        <begin position="159"/>
        <end position="177"/>
    </location>
</feature>
<dbReference type="EMBL" id="CAXAMN010022740">
    <property type="protein sequence ID" value="CAK9072429.1"/>
    <property type="molecule type" value="Genomic_DNA"/>
</dbReference>
<feature type="region of interest" description="Disordered" evidence="1">
    <location>
        <begin position="316"/>
        <end position="379"/>
    </location>
</feature>
<protein>
    <recommendedName>
        <fullName evidence="5">Transmembrane protein</fullName>
    </recommendedName>
</protein>
<evidence type="ECO:0000256" key="1">
    <source>
        <dbReference type="SAM" id="MobiDB-lite"/>
    </source>
</evidence>
<reference evidence="3 4" key="1">
    <citation type="submission" date="2024-02" db="EMBL/GenBank/DDBJ databases">
        <authorList>
            <person name="Chen Y."/>
            <person name="Shah S."/>
            <person name="Dougan E. K."/>
            <person name="Thang M."/>
            <person name="Chan C."/>
        </authorList>
    </citation>
    <scope>NUCLEOTIDE SEQUENCE [LARGE SCALE GENOMIC DNA]</scope>
</reference>
<feature type="transmembrane region" description="Helical" evidence="2">
    <location>
        <begin position="130"/>
        <end position="152"/>
    </location>
</feature>
<keyword evidence="2" id="KW-0812">Transmembrane</keyword>
<evidence type="ECO:0000313" key="3">
    <source>
        <dbReference type="EMBL" id="CAK9072429.1"/>
    </source>
</evidence>
<comment type="caution">
    <text evidence="3">The sequence shown here is derived from an EMBL/GenBank/DDBJ whole genome shotgun (WGS) entry which is preliminary data.</text>
</comment>
<feature type="region of interest" description="Disordered" evidence="1">
    <location>
        <begin position="260"/>
        <end position="289"/>
    </location>
</feature>
<proteinExistence type="predicted"/>
<evidence type="ECO:0008006" key="5">
    <source>
        <dbReference type="Google" id="ProtNLM"/>
    </source>
</evidence>
<evidence type="ECO:0000256" key="2">
    <source>
        <dbReference type="SAM" id="Phobius"/>
    </source>
</evidence>
<keyword evidence="2" id="KW-0472">Membrane</keyword>
<keyword evidence="4" id="KW-1185">Reference proteome</keyword>
<feature type="transmembrane region" description="Helical" evidence="2">
    <location>
        <begin position="7"/>
        <end position="26"/>
    </location>
</feature>
<sequence>MQSSMDLRFVSLPCVVVASTLQYVRFAKKPMAAPFHRVTERGARRLLWVGLVAELVALGLLPLMQAYPMNASCLVFLYFWKESKRAKVLQLNEVLSCALALAVWILPCLDPTGGVLQPAEVQVDSLLETLWAPGSCAYVVILLLLGVAICLLYRGGGNAFVSCLPAALNFGVSSMLLKALPQVARGLLQAPQRLELWAALPVLGGLILAVRSAAASPLRKALEVHDSLRVLAAYGVLSGLAAVLTGGFIYSELAAWKPDRQVPPMDAPRDRPSRRRAAPCRPSRAVGRRVANGGRSEAIYVALLAGHCWGMRSLSSSDQLRGSPDEPQKAKTEAVEGSSRRQTVLEPAGAPRASVEMTRAAGERGAADVGEKGKEEKGPLLTLEEGAARRRSVDEDARMEEQLFAKALGSLATDSPEAERGTAAPHFDADFEELMRRFDEDDQQQPTTVTDLALDTTIEDSASPVSPPVLPDVTPVHTVLTLDAEALLDSNANEDEDELLKGIEDLE</sequence>
<organism evidence="3 4">
    <name type="scientific">Durusdinium trenchii</name>
    <dbReference type="NCBI Taxonomy" id="1381693"/>
    <lineage>
        <taxon>Eukaryota</taxon>
        <taxon>Sar</taxon>
        <taxon>Alveolata</taxon>
        <taxon>Dinophyceae</taxon>
        <taxon>Suessiales</taxon>
        <taxon>Symbiodiniaceae</taxon>
        <taxon>Durusdinium</taxon>
    </lineage>
</organism>
<feature type="compositionally biased region" description="Basic and acidic residues" evidence="1">
    <location>
        <begin position="323"/>
        <end position="334"/>
    </location>
</feature>
<gene>
    <name evidence="3" type="ORF">CCMP2556_LOCUS35637</name>
</gene>
<accession>A0ABP0PBX4</accession>
<feature type="compositionally biased region" description="Basic and acidic residues" evidence="1">
    <location>
        <begin position="361"/>
        <end position="378"/>
    </location>
</feature>
<dbReference type="Proteomes" id="UP001642484">
    <property type="component" value="Unassembled WGS sequence"/>
</dbReference>